<evidence type="ECO:0000313" key="1">
    <source>
        <dbReference type="EMBL" id="CAH0365139.1"/>
    </source>
</evidence>
<evidence type="ECO:0000313" key="2">
    <source>
        <dbReference type="Proteomes" id="UP000789595"/>
    </source>
</evidence>
<dbReference type="AlphaFoldDB" id="A0A8J2WS45"/>
<protein>
    <recommendedName>
        <fullName evidence="3">PDZ domain-containing protein</fullName>
    </recommendedName>
</protein>
<comment type="caution">
    <text evidence="1">The sequence shown here is derived from an EMBL/GenBank/DDBJ whole genome shotgun (WGS) entry which is preliminary data.</text>
</comment>
<reference evidence="1" key="1">
    <citation type="submission" date="2021-11" db="EMBL/GenBank/DDBJ databases">
        <authorList>
            <consortium name="Genoscope - CEA"/>
            <person name="William W."/>
        </authorList>
    </citation>
    <scope>NUCLEOTIDE SEQUENCE</scope>
</reference>
<accession>A0A8J2WS45</accession>
<gene>
    <name evidence="1" type="ORF">PECAL_1P15560</name>
</gene>
<evidence type="ECO:0008006" key="3">
    <source>
        <dbReference type="Google" id="ProtNLM"/>
    </source>
</evidence>
<sequence>MSTLETMSEKPSVDVTFTEQSLHVQLTLHKAGTVWLDCVEPQSAAHGRVNVGTSLVAVNGARMGKLFGRQAWVTFCERIRNMQRPMTLTFSYYPISDVSSSPYSSVVDDESTYRQTPSFWATDHSLAPVSSSSS</sequence>
<proteinExistence type="predicted"/>
<keyword evidence="2" id="KW-1185">Reference proteome</keyword>
<dbReference type="EMBL" id="CAKKNE010000001">
    <property type="protein sequence ID" value="CAH0365139.1"/>
    <property type="molecule type" value="Genomic_DNA"/>
</dbReference>
<name>A0A8J2WS45_9STRA</name>
<dbReference type="Proteomes" id="UP000789595">
    <property type="component" value="Unassembled WGS sequence"/>
</dbReference>
<organism evidence="1 2">
    <name type="scientific">Pelagomonas calceolata</name>
    <dbReference type="NCBI Taxonomy" id="35677"/>
    <lineage>
        <taxon>Eukaryota</taxon>
        <taxon>Sar</taxon>
        <taxon>Stramenopiles</taxon>
        <taxon>Ochrophyta</taxon>
        <taxon>Pelagophyceae</taxon>
        <taxon>Pelagomonadales</taxon>
        <taxon>Pelagomonadaceae</taxon>
        <taxon>Pelagomonas</taxon>
    </lineage>
</organism>